<dbReference type="EnsemblPlants" id="PGSC0003DMT400087585">
    <property type="protein sequence ID" value="PGSC0003DMT400087585"/>
    <property type="gene ID" value="PGSC0003DMG400037156"/>
</dbReference>
<organism evidence="2 3">
    <name type="scientific">Solanum tuberosum</name>
    <name type="common">Potato</name>
    <dbReference type="NCBI Taxonomy" id="4113"/>
    <lineage>
        <taxon>Eukaryota</taxon>
        <taxon>Viridiplantae</taxon>
        <taxon>Streptophyta</taxon>
        <taxon>Embryophyta</taxon>
        <taxon>Tracheophyta</taxon>
        <taxon>Spermatophyta</taxon>
        <taxon>Magnoliopsida</taxon>
        <taxon>eudicotyledons</taxon>
        <taxon>Gunneridae</taxon>
        <taxon>Pentapetalae</taxon>
        <taxon>asterids</taxon>
        <taxon>lamiids</taxon>
        <taxon>Solanales</taxon>
        <taxon>Solanaceae</taxon>
        <taxon>Solanoideae</taxon>
        <taxon>Solaneae</taxon>
        <taxon>Solanum</taxon>
    </lineage>
</organism>
<evidence type="ECO:0000256" key="1">
    <source>
        <dbReference type="SAM" id="MobiDB-lite"/>
    </source>
</evidence>
<reference evidence="3" key="1">
    <citation type="journal article" date="2011" name="Nature">
        <title>Genome sequence and analysis of the tuber crop potato.</title>
        <authorList>
            <consortium name="The Potato Genome Sequencing Consortium"/>
        </authorList>
    </citation>
    <scope>NUCLEOTIDE SEQUENCE [LARGE SCALE GENOMIC DNA]</scope>
    <source>
        <strain evidence="3">cv. DM1-3 516 R44</strain>
    </source>
</reference>
<evidence type="ECO:0000313" key="3">
    <source>
        <dbReference type="Proteomes" id="UP000011115"/>
    </source>
</evidence>
<sequence>MGSLLIAERLRNGNLDHLKSQNPEDKWPTQTGDGLEQRADRRPFRQGPTCSAQCSPIGVSDLSNGLGHRRPSLKFCSGTFGMATPKVSCRDMPLQKRARRVVINEDAIVS</sequence>
<dbReference type="Proteomes" id="UP000011115">
    <property type="component" value="Unassembled WGS sequence"/>
</dbReference>
<dbReference type="HOGENOM" id="CLU_2175535_0_0_1"/>
<name>M1DE49_SOLTU</name>
<dbReference type="AlphaFoldDB" id="M1DE49"/>
<feature type="compositionally biased region" description="Basic and acidic residues" evidence="1">
    <location>
        <begin position="13"/>
        <end position="27"/>
    </location>
</feature>
<dbReference type="Gramene" id="PGSC0003DMT400087585">
    <property type="protein sequence ID" value="PGSC0003DMT400087585"/>
    <property type="gene ID" value="PGSC0003DMG400037156"/>
</dbReference>
<dbReference type="InParanoid" id="M1DE49"/>
<evidence type="ECO:0000313" key="2">
    <source>
        <dbReference type="EnsemblPlants" id="PGSC0003DMT400087585"/>
    </source>
</evidence>
<feature type="region of interest" description="Disordered" evidence="1">
    <location>
        <begin position="13"/>
        <end position="50"/>
    </location>
</feature>
<reference evidence="2" key="2">
    <citation type="submission" date="2015-06" db="UniProtKB">
        <authorList>
            <consortium name="EnsemblPlants"/>
        </authorList>
    </citation>
    <scope>IDENTIFICATION</scope>
    <source>
        <strain evidence="2">DM1-3 516 R44</strain>
    </source>
</reference>
<accession>M1DE49</accession>
<keyword evidence="3" id="KW-1185">Reference proteome</keyword>
<dbReference type="PaxDb" id="4113-PGSC0003DMT400087585"/>
<proteinExistence type="predicted"/>
<protein>
    <submittedName>
        <fullName evidence="2">Uncharacterized protein</fullName>
    </submittedName>
</protein>